<accession>A0AAD7RW22</accession>
<evidence type="ECO:0000313" key="1">
    <source>
        <dbReference type="EMBL" id="KAJ8391486.1"/>
    </source>
</evidence>
<keyword evidence="2" id="KW-1185">Reference proteome</keyword>
<sequence>MFSQFSSQLYPLFTIPPSYCELAAVALGPGAQNGTPGQSQAGAAEPRLQWATCTPGEWLHPGAACLRAPATCHIVQKKPTLKACMAEHKGTIRNGHSDYSIETHYDEVGSFPRLLRFGGVERDINPKEVVTLLNCC</sequence>
<organism evidence="1 2">
    <name type="scientific">Aldrovandia affinis</name>
    <dbReference type="NCBI Taxonomy" id="143900"/>
    <lineage>
        <taxon>Eukaryota</taxon>
        <taxon>Metazoa</taxon>
        <taxon>Chordata</taxon>
        <taxon>Craniata</taxon>
        <taxon>Vertebrata</taxon>
        <taxon>Euteleostomi</taxon>
        <taxon>Actinopterygii</taxon>
        <taxon>Neopterygii</taxon>
        <taxon>Teleostei</taxon>
        <taxon>Notacanthiformes</taxon>
        <taxon>Halosauridae</taxon>
        <taxon>Aldrovandia</taxon>
    </lineage>
</organism>
<gene>
    <name evidence="1" type="ORF">AAFF_G00089600</name>
</gene>
<comment type="caution">
    <text evidence="1">The sequence shown here is derived from an EMBL/GenBank/DDBJ whole genome shotgun (WGS) entry which is preliminary data.</text>
</comment>
<dbReference type="AlphaFoldDB" id="A0AAD7RW22"/>
<dbReference type="EMBL" id="JAINUG010000157">
    <property type="protein sequence ID" value="KAJ8391486.1"/>
    <property type="molecule type" value="Genomic_DNA"/>
</dbReference>
<proteinExistence type="predicted"/>
<evidence type="ECO:0000313" key="2">
    <source>
        <dbReference type="Proteomes" id="UP001221898"/>
    </source>
</evidence>
<name>A0AAD7RW22_9TELE</name>
<protein>
    <submittedName>
        <fullName evidence="1">Uncharacterized protein</fullName>
    </submittedName>
</protein>
<reference evidence="1" key="1">
    <citation type="journal article" date="2023" name="Science">
        <title>Genome structures resolve the early diversification of teleost fishes.</title>
        <authorList>
            <person name="Parey E."/>
            <person name="Louis A."/>
            <person name="Montfort J."/>
            <person name="Bouchez O."/>
            <person name="Roques C."/>
            <person name="Iampietro C."/>
            <person name="Lluch J."/>
            <person name="Castinel A."/>
            <person name="Donnadieu C."/>
            <person name="Desvignes T."/>
            <person name="Floi Bucao C."/>
            <person name="Jouanno E."/>
            <person name="Wen M."/>
            <person name="Mejri S."/>
            <person name="Dirks R."/>
            <person name="Jansen H."/>
            <person name="Henkel C."/>
            <person name="Chen W.J."/>
            <person name="Zahm M."/>
            <person name="Cabau C."/>
            <person name="Klopp C."/>
            <person name="Thompson A.W."/>
            <person name="Robinson-Rechavi M."/>
            <person name="Braasch I."/>
            <person name="Lecointre G."/>
            <person name="Bobe J."/>
            <person name="Postlethwait J.H."/>
            <person name="Berthelot C."/>
            <person name="Roest Crollius H."/>
            <person name="Guiguen Y."/>
        </authorList>
    </citation>
    <scope>NUCLEOTIDE SEQUENCE</scope>
    <source>
        <strain evidence="1">NC1722</strain>
    </source>
</reference>
<dbReference type="Proteomes" id="UP001221898">
    <property type="component" value="Unassembled WGS sequence"/>
</dbReference>